<feature type="domain" description="CHY-type" evidence="8">
    <location>
        <begin position="1030"/>
        <end position="1099"/>
    </location>
</feature>
<dbReference type="GO" id="GO:0005634">
    <property type="term" value="C:nucleus"/>
    <property type="evidence" value="ECO:0007669"/>
    <property type="project" value="TreeGrafter"/>
</dbReference>
<keyword evidence="2" id="KW-0479">Metal-binding</keyword>
<evidence type="ECO:0000259" key="7">
    <source>
        <dbReference type="PROSITE" id="PS50089"/>
    </source>
</evidence>
<dbReference type="GO" id="GO:0008270">
    <property type="term" value="F:zinc ion binding"/>
    <property type="evidence" value="ECO:0007669"/>
    <property type="project" value="UniProtKB-KW"/>
</dbReference>
<evidence type="ECO:0000313" key="11">
    <source>
        <dbReference type="Proteomes" id="UP001370490"/>
    </source>
</evidence>
<keyword evidence="4" id="KW-0862">Zinc</keyword>
<sequence>MSGADSYELGSGTADPPIEASPETSNPGFRLVDAPILLFVVFHKALRAELNNLRNLSLTSAENGRLDRELIDELKCRFEFLKLFYKYHCASEDEVIFPALNENTKNVVCAYSLEHESIDGLFNSIFHCLGDLTEDTKKDKNQFQELIHCIGTIQKVICQHMLKEEEQVIPLMMQKFSPSEQASLVWQSLCSVPIMLLEDFLPWIISFITPDEQVDVVHCIKEVVPKEDLLQEVVISWLRKKNQPWAGTNHGKADCVDGPASAILRGLPKLHMYKRLKYNKWKQEKVYFLWTENQKNPFDGISLWHAIIKKELEQIVEELHQMRISKNFSSWSSVVVQLKFLADVIIFYSIALDKIFYPVLNDLSDGSSSSSKEMFSDRSLLESLQHLLNYIAKTGIPSCEFVEKLHQDLESLMTEIIKNLAFQQTEVFPLLSKNCSCEMQQWLLYRSLHMLPLGLLKCVITWFSTSLTEEMAKSILSSIKKGIHLVDKTFASLLHEWFHTGYSGKTSTKRFREMLQGIFKCSSSFLYEKFNDNVEAYTTSIHSHLCKSNNSGELTRHAADKTKNNISQSSSSGSCSSAVHVLYSSKVNMHIFLPGTTRLWPILKCNSGNVGAGSTIDNEPRPVDHIFFFHKALRKDLESLVSLSSEMGENMEFLWDFQRQFQLVRFLYQVHSDLEDTIAFPALEAKGELQLISHSYTIDHKLEIEQFDKLSSFLEEISQLCTSDSAVDLHRLASRTKYRHLCLKIHDDCKSIYKLVSDHVDREEVELWPIFRECLSTEEQEKIIGCMLGRTRAEILQEMIPWLMASLSTEEQLAMMSLWLKATKNTMFSEWLREWWEGVDQYDIMKEVQQSNIPPSWAADPLKVVEAYLSKESLDNEILSDEEAKLLKGESVGADVELSGNCIVDDMASNFYKDQHNFPNENCTKFSGESEKKTQREEPDVTEDQDKQHQQVSKQFWHQENLLALSQEDLEAAIRRASRDDSLDPREKSYVIQNLIMSRWMIMQRKCSLEGTVSNNEVEAQGLCPSYRDSVELIFGCKHYKRNCKLLASCCNQLHACRYCHDDVSDHPMDRKSTTKMMCMKCLKIQLIGQTCSTVSCNNLMMAKYYCRICKLFDDEREIYHCPYCNLCRVGKGLGIDYFHCMNCNACMSRSLSVHVCREKCFEDSCPICHEYIFTSTSPVKALPCGHLMHSMCFQEYTCTSYTCPVCSKSLGDMQVYFGMLDALLADEKMPDEFSGQTQVILCNDCEKRGVAPFHWIYHKCPLCGSYNTRGSALKAELLVVPKDSCVVTGIVATAS</sequence>
<evidence type="ECO:0000313" key="10">
    <source>
        <dbReference type="EMBL" id="KAK6924931.1"/>
    </source>
</evidence>
<dbReference type="PROSITE" id="PS50089">
    <property type="entry name" value="ZF_RING_2"/>
    <property type="match status" value="1"/>
</dbReference>
<dbReference type="GO" id="GO:0016874">
    <property type="term" value="F:ligase activity"/>
    <property type="evidence" value="ECO:0007669"/>
    <property type="project" value="UniProtKB-KW"/>
</dbReference>
<dbReference type="InterPro" id="IPR008913">
    <property type="entry name" value="Znf_CHY"/>
</dbReference>
<dbReference type="FunFam" id="3.30.40.10:FF:000208">
    <property type="entry name" value="Zinc finger protein-related isoform 1"/>
    <property type="match status" value="1"/>
</dbReference>
<accession>A0AAN8Z4X5</accession>
<dbReference type="Gene3D" id="1.20.120.520">
    <property type="entry name" value="nmb1532 protein domain like"/>
    <property type="match status" value="3"/>
</dbReference>
<dbReference type="Gene3D" id="2.20.28.10">
    <property type="match status" value="1"/>
</dbReference>
<evidence type="ECO:0000256" key="1">
    <source>
        <dbReference type="ARBA" id="ARBA00022598"/>
    </source>
</evidence>
<dbReference type="PANTHER" id="PTHR21319:SF39">
    <property type="entry name" value="ZINC FINGER PROTEIN"/>
    <property type="match status" value="1"/>
</dbReference>
<protein>
    <submittedName>
        <fullName evidence="10">Zinc finger, CHY-type</fullName>
    </submittedName>
</protein>
<dbReference type="CDD" id="cd16464">
    <property type="entry name" value="RING-H2_Pirh2-like"/>
    <property type="match status" value="1"/>
</dbReference>
<dbReference type="SUPFAM" id="SSF57850">
    <property type="entry name" value="RING/U-box"/>
    <property type="match status" value="1"/>
</dbReference>
<proteinExistence type="predicted"/>
<evidence type="ECO:0000256" key="4">
    <source>
        <dbReference type="ARBA" id="ARBA00022833"/>
    </source>
</evidence>
<dbReference type="EMBL" id="JBAMMX010000016">
    <property type="protein sequence ID" value="KAK6924931.1"/>
    <property type="molecule type" value="Genomic_DNA"/>
</dbReference>
<reference evidence="10 11" key="1">
    <citation type="submission" date="2023-12" db="EMBL/GenBank/DDBJ databases">
        <title>A high-quality genome assembly for Dillenia turbinata (Dilleniales).</title>
        <authorList>
            <person name="Chanderbali A."/>
        </authorList>
    </citation>
    <scope>NUCLEOTIDE SEQUENCE [LARGE SCALE GENOMIC DNA]</scope>
    <source>
        <strain evidence="10">LSX21</strain>
        <tissue evidence="10">Leaf</tissue>
    </source>
</reference>
<dbReference type="GO" id="GO:0006511">
    <property type="term" value="P:ubiquitin-dependent protein catabolic process"/>
    <property type="evidence" value="ECO:0007669"/>
    <property type="project" value="TreeGrafter"/>
</dbReference>
<keyword evidence="1" id="KW-0436">Ligase</keyword>
<feature type="domain" description="RING-type" evidence="7">
    <location>
        <begin position="1166"/>
        <end position="1208"/>
    </location>
</feature>
<dbReference type="InterPro" id="IPR039512">
    <property type="entry name" value="RCHY1_zinc-ribbon"/>
</dbReference>
<feature type="region of interest" description="Disordered" evidence="6">
    <location>
        <begin position="1"/>
        <end position="24"/>
    </location>
</feature>
<dbReference type="CDD" id="cd12108">
    <property type="entry name" value="Hr-like"/>
    <property type="match status" value="2"/>
</dbReference>
<dbReference type="Gene3D" id="3.30.40.10">
    <property type="entry name" value="Zinc/RING finger domain, C3HC4 (zinc finger)"/>
    <property type="match status" value="1"/>
</dbReference>
<evidence type="ECO:0000259" key="9">
    <source>
        <dbReference type="PROSITE" id="PS51270"/>
    </source>
</evidence>
<feature type="domain" description="CTCHY-type" evidence="9">
    <location>
        <begin position="1102"/>
        <end position="1165"/>
    </location>
</feature>
<dbReference type="InterPro" id="IPR017921">
    <property type="entry name" value="Znf_CTCHY"/>
</dbReference>
<evidence type="ECO:0000256" key="3">
    <source>
        <dbReference type="ARBA" id="ARBA00022771"/>
    </source>
</evidence>
<dbReference type="SUPFAM" id="SSF161219">
    <property type="entry name" value="CHY zinc finger-like"/>
    <property type="match status" value="1"/>
</dbReference>
<dbReference type="Pfam" id="PF01814">
    <property type="entry name" value="Hemerythrin"/>
    <property type="match status" value="1"/>
</dbReference>
<dbReference type="GO" id="GO:0061630">
    <property type="term" value="F:ubiquitin protein ligase activity"/>
    <property type="evidence" value="ECO:0007669"/>
    <property type="project" value="TreeGrafter"/>
</dbReference>
<gene>
    <name evidence="10" type="ORF">RJ641_009257</name>
</gene>
<evidence type="ECO:0000259" key="8">
    <source>
        <dbReference type="PROSITE" id="PS51266"/>
    </source>
</evidence>
<dbReference type="GO" id="GO:0016567">
    <property type="term" value="P:protein ubiquitination"/>
    <property type="evidence" value="ECO:0007669"/>
    <property type="project" value="TreeGrafter"/>
</dbReference>
<dbReference type="Pfam" id="PF05495">
    <property type="entry name" value="zf-CHY"/>
    <property type="match status" value="1"/>
</dbReference>
<evidence type="ECO:0000256" key="2">
    <source>
        <dbReference type="ARBA" id="ARBA00022723"/>
    </source>
</evidence>
<dbReference type="InterPro" id="IPR037274">
    <property type="entry name" value="Znf_CHY_sf"/>
</dbReference>
<feature type="region of interest" description="Disordered" evidence="6">
    <location>
        <begin position="922"/>
        <end position="952"/>
    </location>
</feature>
<dbReference type="InterPro" id="IPR013083">
    <property type="entry name" value="Znf_RING/FYVE/PHD"/>
</dbReference>
<dbReference type="InterPro" id="IPR012312">
    <property type="entry name" value="Hemerythrin-like"/>
</dbReference>
<dbReference type="SUPFAM" id="SSF161245">
    <property type="entry name" value="Zinc hairpin stack"/>
    <property type="match status" value="1"/>
</dbReference>
<dbReference type="SMART" id="SM00184">
    <property type="entry name" value="RING"/>
    <property type="match status" value="1"/>
</dbReference>
<keyword evidence="3 5" id="KW-0863">Zinc-finger</keyword>
<feature type="compositionally biased region" description="Basic and acidic residues" evidence="6">
    <location>
        <begin position="928"/>
        <end position="949"/>
    </location>
</feature>
<evidence type="ECO:0000256" key="5">
    <source>
        <dbReference type="PROSITE-ProRule" id="PRU00601"/>
    </source>
</evidence>
<dbReference type="Pfam" id="PF13639">
    <property type="entry name" value="zf-RING_2"/>
    <property type="match status" value="1"/>
</dbReference>
<comment type="caution">
    <text evidence="10">The sequence shown here is derived from an EMBL/GenBank/DDBJ whole genome shotgun (WGS) entry which is preliminary data.</text>
</comment>
<dbReference type="InterPro" id="IPR037275">
    <property type="entry name" value="Znf_CTCHY_sf"/>
</dbReference>
<dbReference type="PROSITE" id="PS51270">
    <property type="entry name" value="ZF_CTCHY"/>
    <property type="match status" value="1"/>
</dbReference>
<dbReference type="Proteomes" id="UP001370490">
    <property type="component" value="Unassembled WGS sequence"/>
</dbReference>
<dbReference type="GO" id="GO:0006879">
    <property type="term" value="P:intracellular iron ion homeostasis"/>
    <property type="evidence" value="ECO:0007669"/>
    <property type="project" value="UniProtKB-ARBA"/>
</dbReference>
<dbReference type="PROSITE" id="PS51266">
    <property type="entry name" value="ZF_CHY"/>
    <property type="match status" value="1"/>
</dbReference>
<name>A0AAN8Z4X5_9MAGN</name>
<keyword evidence="11" id="KW-1185">Reference proteome</keyword>
<dbReference type="Pfam" id="PF14599">
    <property type="entry name" value="zinc_ribbon_6"/>
    <property type="match status" value="1"/>
</dbReference>
<dbReference type="InterPro" id="IPR001841">
    <property type="entry name" value="Znf_RING"/>
</dbReference>
<dbReference type="PANTHER" id="PTHR21319">
    <property type="entry name" value="RING FINGER AND CHY ZINC FINGER DOMAIN-CONTAINING PROTEIN 1"/>
    <property type="match status" value="1"/>
</dbReference>
<evidence type="ECO:0000256" key="6">
    <source>
        <dbReference type="SAM" id="MobiDB-lite"/>
    </source>
</evidence>
<organism evidence="10 11">
    <name type="scientific">Dillenia turbinata</name>
    <dbReference type="NCBI Taxonomy" id="194707"/>
    <lineage>
        <taxon>Eukaryota</taxon>
        <taxon>Viridiplantae</taxon>
        <taxon>Streptophyta</taxon>
        <taxon>Embryophyta</taxon>
        <taxon>Tracheophyta</taxon>
        <taxon>Spermatophyta</taxon>
        <taxon>Magnoliopsida</taxon>
        <taxon>eudicotyledons</taxon>
        <taxon>Gunneridae</taxon>
        <taxon>Pentapetalae</taxon>
        <taxon>Dilleniales</taxon>
        <taxon>Dilleniaceae</taxon>
        <taxon>Dillenia</taxon>
    </lineage>
</organism>